<feature type="compositionally biased region" description="Basic and acidic residues" evidence="3">
    <location>
        <begin position="32"/>
        <end position="42"/>
    </location>
</feature>
<dbReference type="Pfam" id="PF00085">
    <property type="entry name" value="Thioredoxin"/>
    <property type="match status" value="1"/>
</dbReference>
<feature type="domain" description="Thioredoxin" evidence="6">
    <location>
        <begin position="18"/>
        <end position="176"/>
    </location>
</feature>
<keyword evidence="2 5" id="KW-0732">Signal</keyword>
<dbReference type="InterPro" id="IPR013766">
    <property type="entry name" value="Thioredoxin_domain"/>
</dbReference>
<feature type="region of interest" description="Disordered" evidence="3">
    <location>
        <begin position="22"/>
        <end position="46"/>
    </location>
</feature>
<evidence type="ECO:0000256" key="3">
    <source>
        <dbReference type="SAM" id="MobiDB-lite"/>
    </source>
</evidence>
<evidence type="ECO:0000256" key="5">
    <source>
        <dbReference type="SAM" id="SignalP"/>
    </source>
</evidence>
<reference evidence="7 8" key="1">
    <citation type="submission" date="2017-12" db="EMBL/GenBank/DDBJ databases">
        <title>Genome Sequence of a Multidrug-Resistant Candida haemulonii Isolate from a Patient with Chronic Leg Ulcers in Israel.</title>
        <authorList>
            <person name="Chow N.A."/>
            <person name="Gade L."/>
            <person name="Batra D."/>
            <person name="Rowe L.A."/>
            <person name="Ben-Ami R."/>
            <person name="Loparev V.N."/>
            <person name="Litvintseva A.P."/>
        </authorList>
    </citation>
    <scope>NUCLEOTIDE SEQUENCE [LARGE SCALE GENOMIC DNA]</scope>
    <source>
        <strain evidence="7 8">B11899</strain>
    </source>
</reference>
<evidence type="ECO:0000313" key="8">
    <source>
        <dbReference type="Proteomes" id="UP000244309"/>
    </source>
</evidence>
<accession>A0A2V1AXG2</accession>
<dbReference type="GO" id="GO:0006457">
    <property type="term" value="P:protein folding"/>
    <property type="evidence" value="ECO:0007669"/>
    <property type="project" value="TreeGrafter"/>
</dbReference>
<keyword evidence="8" id="KW-1185">Reference proteome</keyword>
<dbReference type="EMBL" id="PKFO01000008">
    <property type="protein sequence ID" value="PVH22548.1"/>
    <property type="molecule type" value="Genomic_DNA"/>
</dbReference>
<dbReference type="GO" id="GO:0005783">
    <property type="term" value="C:endoplasmic reticulum"/>
    <property type="evidence" value="ECO:0007669"/>
    <property type="project" value="TreeGrafter"/>
</dbReference>
<feature type="signal peptide" evidence="5">
    <location>
        <begin position="1"/>
        <end position="17"/>
    </location>
</feature>
<dbReference type="PANTHER" id="PTHR45672">
    <property type="entry name" value="PROTEIN DISULFIDE-ISOMERASE C17H9.14C-RELATED"/>
    <property type="match status" value="1"/>
</dbReference>
<organism evidence="7 8">
    <name type="scientific">Candidozyma haemuli</name>
    <dbReference type="NCBI Taxonomy" id="45357"/>
    <lineage>
        <taxon>Eukaryota</taxon>
        <taxon>Fungi</taxon>
        <taxon>Dikarya</taxon>
        <taxon>Ascomycota</taxon>
        <taxon>Saccharomycotina</taxon>
        <taxon>Pichiomycetes</taxon>
        <taxon>Metschnikowiaceae</taxon>
        <taxon>Candidozyma</taxon>
    </lineage>
</organism>
<dbReference type="GeneID" id="37010449"/>
<dbReference type="OrthoDB" id="72053at2759"/>
<dbReference type="CDD" id="cd02961">
    <property type="entry name" value="PDI_a_family"/>
    <property type="match status" value="1"/>
</dbReference>
<dbReference type="InterPro" id="IPR036249">
    <property type="entry name" value="Thioredoxin-like_sf"/>
</dbReference>
<evidence type="ECO:0000313" key="7">
    <source>
        <dbReference type="EMBL" id="PVH22548.1"/>
    </source>
</evidence>
<evidence type="ECO:0000256" key="1">
    <source>
        <dbReference type="ARBA" id="ARBA00006347"/>
    </source>
</evidence>
<keyword evidence="4" id="KW-0812">Transmembrane</keyword>
<evidence type="ECO:0000256" key="2">
    <source>
        <dbReference type="ARBA" id="ARBA00022729"/>
    </source>
</evidence>
<feature type="chain" id="PRO_5016156822" description="Thioredoxin domain-containing protein" evidence="5">
    <location>
        <begin position="18"/>
        <end position="724"/>
    </location>
</feature>
<evidence type="ECO:0000259" key="6">
    <source>
        <dbReference type="PROSITE" id="PS51352"/>
    </source>
</evidence>
<feature type="transmembrane region" description="Helical" evidence="4">
    <location>
        <begin position="683"/>
        <end position="703"/>
    </location>
</feature>
<dbReference type="PANTHER" id="PTHR45672:SF3">
    <property type="entry name" value="THIOREDOXIN DOMAIN-CONTAINING PROTEIN 5"/>
    <property type="match status" value="1"/>
</dbReference>
<comment type="caution">
    <text evidence="7">The sequence shown here is derived from an EMBL/GenBank/DDBJ whole genome shotgun (WGS) entry which is preliminary data.</text>
</comment>
<keyword evidence="4" id="KW-0472">Membrane</keyword>
<sequence>MRLSLLAYASLLSFAIATPAAIKPPPAEENSESGKIENKEVSGEVENDATAEIKMPEPLTIETFDEFTSGHMSFVEFFSPYCHHCNALAPKWEQTFRETYDGQQTTGIHMRQVNCVESGDLCEREVVPYWPNLRIYVPEFDERGEKTGKSKLVDSFPRALKQTPENFKKFMKKAVAEYGDGSLSMPSSSELLDTDTTLNIVAGEMKEPWFIGMFSSTDEEWETGKFSRTCMDCLKVKSDWDRLSNLVISSTKTGHLNCKSNPTLCEKLGHPELSSDLRQSPKFAMFLPKHVGIIRFDYNQGMDVAKMKKWVLQLALNSQYEIATASHFEDLDLFKTEKPEKPFDLNFPLDPQVGLVFAFDKSKITKEDKDILPHLLEMVTNSPFNMRLYGSASVKFEETLEYQSKGLVDFVRTDKDLEDVKYNRPLHVATTLTNKPTLYMFKEHSMVPAVFQNYAPEDMRNPEKIEEWVVKNMYPFFHELTPDMLEWYFNTKDKLDDKVVVTFVDGEKEDELKDTLYSMSLVAHEYIFLKKEYYFKQLSDERGAKWETINQLKQKGADSLEVIAAMRKSVPHLFDHNDALFTYVNLKEYPNFAKSVGWDIDGEGYKPGDTIVVTKNTKYYWDKTLTGEKLTIEPSKLRPVLLHLLDPLLTKDIKASGFSPKLAASPFTSWLRAFDSIYQHGPIGVVFFLIGLFVFYKFAIRFIKKGRLGSRGRGIIGNIAPKHD</sequence>
<dbReference type="RefSeq" id="XP_025343488.1">
    <property type="nucleotide sequence ID" value="XM_025488721.1"/>
</dbReference>
<dbReference type="GO" id="GO:0003756">
    <property type="term" value="F:protein disulfide isomerase activity"/>
    <property type="evidence" value="ECO:0007669"/>
    <property type="project" value="TreeGrafter"/>
</dbReference>
<dbReference type="InterPro" id="IPR051063">
    <property type="entry name" value="PDI"/>
</dbReference>
<dbReference type="PROSITE" id="PS51352">
    <property type="entry name" value="THIOREDOXIN_2"/>
    <property type="match status" value="1"/>
</dbReference>
<dbReference type="VEuPathDB" id="FungiDB:CXQ85_005119"/>
<dbReference type="Proteomes" id="UP000244309">
    <property type="component" value="Unassembled WGS sequence"/>
</dbReference>
<keyword evidence="4" id="KW-1133">Transmembrane helix</keyword>
<evidence type="ECO:0000256" key="4">
    <source>
        <dbReference type="SAM" id="Phobius"/>
    </source>
</evidence>
<comment type="similarity">
    <text evidence="1">Belongs to the protein disulfide isomerase family.</text>
</comment>
<name>A0A2V1AXG2_9ASCO</name>
<dbReference type="AlphaFoldDB" id="A0A2V1AXG2"/>
<proteinExistence type="inferred from homology"/>
<protein>
    <recommendedName>
        <fullName evidence="6">Thioredoxin domain-containing protein</fullName>
    </recommendedName>
</protein>
<dbReference type="Gene3D" id="3.40.30.10">
    <property type="entry name" value="Glutaredoxin"/>
    <property type="match status" value="1"/>
</dbReference>
<dbReference type="SUPFAM" id="SSF52833">
    <property type="entry name" value="Thioredoxin-like"/>
    <property type="match status" value="1"/>
</dbReference>
<dbReference type="STRING" id="45357.A0A2V1AXG2"/>
<gene>
    <name evidence="7" type="ORF">CXQ85_005119</name>
</gene>